<dbReference type="InterPro" id="IPR021986">
    <property type="entry name" value="Spherulin4"/>
</dbReference>
<gene>
    <name evidence="1" type="ORF">L207DRAFT_535907</name>
</gene>
<dbReference type="AlphaFoldDB" id="A0A2J6R261"/>
<dbReference type="PANTHER" id="PTHR35040:SF7">
    <property type="entry name" value="FIBRONECTIN TYPE-III DOMAIN-CONTAINING PROTEIN-RELATED"/>
    <property type="match status" value="1"/>
</dbReference>
<dbReference type="OrthoDB" id="1896086at2759"/>
<dbReference type="STRING" id="1149755.A0A2J6R261"/>
<protein>
    <submittedName>
        <fullName evidence="1">Uncharacterized protein</fullName>
    </submittedName>
</protein>
<dbReference type="Proteomes" id="UP000235786">
    <property type="component" value="Unassembled WGS sequence"/>
</dbReference>
<organism evidence="1 2">
    <name type="scientific">Hyaloscypha variabilis (strain UAMH 11265 / GT02V1 / F)</name>
    <name type="common">Meliniomyces variabilis</name>
    <dbReference type="NCBI Taxonomy" id="1149755"/>
    <lineage>
        <taxon>Eukaryota</taxon>
        <taxon>Fungi</taxon>
        <taxon>Dikarya</taxon>
        <taxon>Ascomycota</taxon>
        <taxon>Pezizomycotina</taxon>
        <taxon>Leotiomycetes</taxon>
        <taxon>Helotiales</taxon>
        <taxon>Hyaloscyphaceae</taxon>
        <taxon>Hyaloscypha</taxon>
        <taxon>Hyaloscypha variabilis</taxon>
    </lineage>
</organism>
<dbReference type="PANTHER" id="PTHR35040">
    <property type="match status" value="1"/>
</dbReference>
<sequence>MLYPDLNGIFFDEGWHDCGPGNVFSKLYQTITQSTKDLYPGAITVLNPGATIPHCFEQSAETLVTFEGSYETYTTAYVPNNWNPTNTRKLWHIIYNVPHSQGAAVVTLALQRGAALVEITNGVTHNPYYTLADDAHMQQVRS</sequence>
<evidence type="ECO:0000313" key="2">
    <source>
        <dbReference type="Proteomes" id="UP000235786"/>
    </source>
</evidence>
<dbReference type="EMBL" id="KZ613958">
    <property type="protein sequence ID" value="PMD32596.1"/>
    <property type="molecule type" value="Genomic_DNA"/>
</dbReference>
<dbReference type="Pfam" id="PF12138">
    <property type="entry name" value="Spherulin4"/>
    <property type="match status" value="1"/>
</dbReference>
<evidence type="ECO:0000313" key="1">
    <source>
        <dbReference type="EMBL" id="PMD32596.1"/>
    </source>
</evidence>
<reference evidence="1 2" key="1">
    <citation type="submission" date="2016-04" db="EMBL/GenBank/DDBJ databases">
        <title>A degradative enzymes factory behind the ericoid mycorrhizal symbiosis.</title>
        <authorList>
            <consortium name="DOE Joint Genome Institute"/>
            <person name="Martino E."/>
            <person name="Morin E."/>
            <person name="Grelet G."/>
            <person name="Kuo A."/>
            <person name="Kohler A."/>
            <person name="Daghino S."/>
            <person name="Barry K."/>
            <person name="Choi C."/>
            <person name="Cichocki N."/>
            <person name="Clum A."/>
            <person name="Copeland A."/>
            <person name="Hainaut M."/>
            <person name="Haridas S."/>
            <person name="Labutti K."/>
            <person name="Lindquist E."/>
            <person name="Lipzen A."/>
            <person name="Khouja H.-R."/>
            <person name="Murat C."/>
            <person name="Ohm R."/>
            <person name="Olson A."/>
            <person name="Spatafora J."/>
            <person name="Veneault-Fourrey C."/>
            <person name="Henrissat B."/>
            <person name="Grigoriev I."/>
            <person name="Martin F."/>
            <person name="Perotto S."/>
        </authorList>
    </citation>
    <scope>NUCLEOTIDE SEQUENCE [LARGE SCALE GENOMIC DNA]</scope>
    <source>
        <strain evidence="1 2">F</strain>
    </source>
</reference>
<name>A0A2J6R261_HYAVF</name>
<accession>A0A2J6R261</accession>
<proteinExistence type="predicted"/>
<keyword evidence="2" id="KW-1185">Reference proteome</keyword>